<dbReference type="RefSeq" id="WP_088214616.1">
    <property type="nucleotide sequence ID" value="NZ_NIPW01000008.1"/>
</dbReference>
<keyword evidence="8" id="KW-0456">Lyase</keyword>
<comment type="similarity">
    <text evidence="6">Belongs to the DNA photolyase family.</text>
</comment>
<evidence type="ECO:0000256" key="3">
    <source>
        <dbReference type="ARBA" id="ARBA00022827"/>
    </source>
</evidence>
<dbReference type="PROSITE" id="PS51645">
    <property type="entry name" value="PHR_CRY_ALPHA_BETA"/>
    <property type="match status" value="1"/>
</dbReference>
<comment type="cofactor">
    <cofactor evidence="1">
        <name>(6R)-5,10-methylene-5,6,7,8-tetrahydrofolate</name>
        <dbReference type="ChEBI" id="CHEBI:15636"/>
    </cofactor>
</comment>
<dbReference type="Pfam" id="PF03441">
    <property type="entry name" value="FAD_binding_7"/>
    <property type="match status" value="1"/>
</dbReference>
<dbReference type="InterPro" id="IPR036134">
    <property type="entry name" value="Crypto/Photolyase_FAD-like_sf"/>
</dbReference>
<dbReference type="GO" id="GO:0003904">
    <property type="term" value="F:deoxyribodipyrimidine photo-lyase activity"/>
    <property type="evidence" value="ECO:0007669"/>
    <property type="project" value="TreeGrafter"/>
</dbReference>
<dbReference type="PANTHER" id="PTHR11455:SF9">
    <property type="entry name" value="CRYPTOCHROME CIRCADIAN CLOCK 5 ISOFORM X1"/>
    <property type="match status" value="1"/>
</dbReference>
<dbReference type="Gene3D" id="1.25.40.80">
    <property type="match status" value="1"/>
</dbReference>
<evidence type="ECO:0000259" key="7">
    <source>
        <dbReference type="PROSITE" id="PS51645"/>
    </source>
</evidence>
<feature type="site" description="Electron transfer via tryptophanyl radical" evidence="5">
    <location>
        <position position="357"/>
    </location>
</feature>
<feature type="domain" description="Photolyase/cryptochrome alpha/beta" evidence="7">
    <location>
        <begin position="1"/>
        <end position="126"/>
    </location>
</feature>
<evidence type="ECO:0000256" key="6">
    <source>
        <dbReference type="RuleBase" id="RU004182"/>
    </source>
</evidence>
<dbReference type="InterPro" id="IPR006050">
    <property type="entry name" value="DNA_photolyase_N"/>
</dbReference>
<evidence type="ECO:0000256" key="5">
    <source>
        <dbReference type="PIRSR" id="PIRSR602081-2"/>
    </source>
</evidence>
<feature type="binding site" evidence="4">
    <location>
        <position position="220"/>
    </location>
    <ligand>
        <name>FAD</name>
        <dbReference type="ChEBI" id="CHEBI:57692"/>
    </ligand>
</feature>
<dbReference type="GO" id="GO:0003677">
    <property type="term" value="F:DNA binding"/>
    <property type="evidence" value="ECO:0007669"/>
    <property type="project" value="TreeGrafter"/>
</dbReference>
<dbReference type="InterPro" id="IPR036155">
    <property type="entry name" value="Crypto/Photolyase_N_sf"/>
</dbReference>
<dbReference type="InterPro" id="IPR002081">
    <property type="entry name" value="Cryptochrome/DNA_photolyase_1"/>
</dbReference>
<evidence type="ECO:0000313" key="9">
    <source>
        <dbReference type="Proteomes" id="UP000196878"/>
    </source>
</evidence>
<dbReference type="InterPro" id="IPR014729">
    <property type="entry name" value="Rossmann-like_a/b/a_fold"/>
</dbReference>
<dbReference type="SUPFAM" id="SSF48173">
    <property type="entry name" value="Cryptochrome/photolyase FAD-binding domain"/>
    <property type="match status" value="1"/>
</dbReference>
<dbReference type="Pfam" id="PF00875">
    <property type="entry name" value="DNA_photolyase"/>
    <property type="match status" value="1"/>
</dbReference>
<accession>A0A212ADS4</accession>
<feature type="site" description="Electron transfer via tryptophanyl radical" evidence="5">
    <location>
        <position position="380"/>
    </location>
</feature>
<evidence type="ECO:0000256" key="4">
    <source>
        <dbReference type="PIRSR" id="PIRSR602081-1"/>
    </source>
</evidence>
<evidence type="ECO:0000256" key="1">
    <source>
        <dbReference type="ARBA" id="ARBA00001932"/>
    </source>
</evidence>
<dbReference type="Gene3D" id="3.40.50.620">
    <property type="entry name" value="HUPs"/>
    <property type="match status" value="1"/>
</dbReference>
<dbReference type="GO" id="GO:0071949">
    <property type="term" value="F:FAD binding"/>
    <property type="evidence" value="ECO:0007669"/>
    <property type="project" value="TreeGrafter"/>
</dbReference>
<dbReference type="Gene3D" id="1.10.579.10">
    <property type="entry name" value="DNA Cyclobutane Dipyrimidine Photolyase, subunit A, domain 3"/>
    <property type="match status" value="1"/>
</dbReference>
<feature type="binding site" evidence="4">
    <location>
        <begin position="232"/>
        <end position="236"/>
    </location>
    <ligand>
        <name>FAD</name>
        <dbReference type="ChEBI" id="CHEBI:57692"/>
    </ligand>
</feature>
<dbReference type="EMBL" id="NIPW01000008">
    <property type="protein sequence ID" value="OWJ79388.1"/>
    <property type="molecule type" value="Genomic_DNA"/>
</dbReference>
<gene>
    <name evidence="8" type="ORF">CDV49_05775</name>
</gene>
<dbReference type="SUPFAM" id="SSF52425">
    <property type="entry name" value="Cryptochrome/photolyase, N-terminal domain"/>
    <property type="match status" value="1"/>
</dbReference>
<dbReference type="OrthoDB" id="9772484at2"/>
<feature type="binding site" evidence="4">
    <location>
        <begin position="370"/>
        <end position="372"/>
    </location>
    <ligand>
        <name>FAD</name>
        <dbReference type="ChEBI" id="CHEBI:57692"/>
    </ligand>
</feature>
<organism evidence="8 9">
    <name type="scientific">Haematobacter genomosp. 1</name>
    <dbReference type="NCBI Taxonomy" id="366618"/>
    <lineage>
        <taxon>Bacteria</taxon>
        <taxon>Pseudomonadati</taxon>
        <taxon>Pseudomonadota</taxon>
        <taxon>Alphaproteobacteria</taxon>
        <taxon>Rhodobacterales</taxon>
        <taxon>Paracoccaceae</taxon>
        <taxon>Haematobacter</taxon>
    </lineage>
</organism>
<comment type="caution">
    <text evidence="8">The sequence shown here is derived from an EMBL/GenBank/DDBJ whole genome shotgun (WGS) entry which is preliminary data.</text>
</comment>
<keyword evidence="9" id="KW-1185">Reference proteome</keyword>
<name>A0A212ADS4_9RHOB</name>
<dbReference type="Proteomes" id="UP000196878">
    <property type="component" value="Unassembled WGS sequence"/>
</dbReference>
<keyword evidence="2 4" id="KW-0285">Flavoprotein</keyword>
<dbReference type="InterPro" id="IPR005101">
    <property type="entry name" value="Cryptochr/Photolyase_FAD-bd"/>
</dbReference>
<feature type="binding site" evidence="4">
    <location>
        <position position="270"/>
    </location>
    <ligand>
        <name>FAD</name>
        <dbReference type="ChEBI" id="CHEBI:57692"/>
    </ligand>
</feature>
<feature type="site" description="Electron transfer via tryptophanyl radical" evidence="5">
    <location>
        <position position="304"/>
    </location>
</feature>
<evidence type="ECO:0000256" key="2">
    <source>
        <dbReference type="ARBA" id="ARBA00022630"/>
    </source>
</evidence>
<keyword evidence="3 4" id="KW-0274">FAD</keyword>
<reference evidence="8 9" key="1">
    <citation type="submission" date="2016-12" db="EMBL/GenBank/DDBJ databases">
        <title>Comparison of Traditional DNA-DNA Hybridization with In Silico Genomic Analysis.</title>
        <authorList>
            <person name="Nicholson A.C."/>
            <person name="Humrighouse B.W."/>
            <person name="Graziano J."/>
            <person name="Lasker B."/>
            <person name="Whitney A.M."/>
            <person name="Mcquiston J.R."/>
        </authorList>
    </citation>
    <scope>NUCLEOTIDE SEQUENCE [LARGE SCALE GENOMIC DNA]</scope>
    <source>
        <strain evidence="8 9">H2240</strain>
    </source>
</reference>
<evidence type="ECO:0000313" key="8">
    <source>
        <dbReference type="EMBL" id="OWJ79388.1"/>
    </source>
</evidence>
<dbReference type="AlphaFoldDB" id="A0A212ADS4"/>
<proteinExistence type="inferred from homology"/>
<keyword evidence="6" id="KW-0157">Chromophore</keyword>
<dbReference type="GO" id="GO:0009416">
    <property type="term" value="P:response to light stimulus"/>
    <property type="evidence" value="ECO:0007669"/>
    <property type="project" value="TreeGrafter"/>
</dbReference>
<protein>
    <submittedName>
        <fullName evidence="8">DNA photolyase</fullName>
    </submittedName>
</protein>
<comment type="cofactor">
    <cofactor evidence="4">
        <name>FAD</name>
        <dbReference type="ChEBI" id="CHEBI:57692"/>
    </cofactor>
    <text evidence="4">Binds 1 FAD per subunit.</text>
</comment>
<sequence>MTGLLWLTRDFRFTDNSALLAAIGEGPLLVVFFIDRTLCKQGAASRWRLERALRCYDSALRHRSGRGVLILEGEPDRLLPDIVQQTGARRVHQGDFPTAATRATQDRLRAALPPQVELVLHPGHLLAQPAAIRTAGGGSYRVFAPFARALRRFGPDVPQPEAPQRFGAADPPVRGIDIARLDLAPDLHRGRAVLDRFALPAGEDRARERLDGFLDHLSGYAEGRDRPDRAATSELSEHLALGEISPRTVWAAAELRAQSNPAISGEVEKFLTEVIWRDFAWHLLIAFPDMAQIPWRPELRGFPWQGEGPELRRWERAETGIALVDAGLREMRVTGRMHNRVRMVVASWLTKHMLTDWRLGLRHFEESLTDWDPASNAMNWQWVAGCGPDASPFFRIFNPETQAERFDPKGAYRARWLPGRRQPAAEAEAYYDTLPPGWTVPPLWRPREDDAVSEGRKHALESYQAFRCLS</sequence>
<dbReference type="PRINTS" id="PR00147">
    <property type="entry name" value="DNAPHOTLYASE"/>
</dbReference>
<dbReference type="PANTHER" id="PTHR11455">
    <property type="entry name" value="CRYPTOCHROME"/>
    <property type="match status" value="1"/>
</dbReference>